<feature type="transmembrane region" description="Helical" evidence="1">
    <location>
        <begin position="74"/>
        <end position="96"/>
    </location>
</feature>
<gene>
    <name evidence="4" type="ORF">NTJ_11261</name>
</gene>
<dbReference type="PANTHER" id="PTHR12277">
    <property type="entry name" value="ALPHA/BETA HYDROLASE DOMAIN-CONTAINING PROTEIN"/>
    <property type="match status" value="1"/>
</dbReference>
<organism evidence="4 5">
    <name type="scientific">Nesidiocoris tenuis</name>
    <dbReference type="NCBI Taxonomy" id="355587"/>
    <lineage>
        <taxon>Eukaryota</taxon>
        <taxon>Metazoa</taxon>
        <taxon>Ecdysozoa</taxon>
        <taxon>Arthropoda</taxon>
        <taxon>Hexapoda</taxon>
        <taxon>Insecta</taxon>
        <taxon>Pterygota</taxon>
        <taxon>Neoptera</taxon>
        <taxon>Paraneoptera</taxon>
        <taxon>Hemiptera</taxon>
        <taxon>Heteroptera</taxon>
        <taxon>Panheteroptera</taxon>
        <taxon>Cimicomorpha</taxon>
        <taxon>Miridae</taxon>
        <taxon>Dicyphina</taxon>
        <taxon>Nesidiocoris</taxon>
    </lineage>
</organism>
<feature type="transmembrane region" description="Helical" evidence="1">
    <location>
        <begin position="165"/>
        <end position="186"/>
    </location>
</feature>
<feature type="domain" description="AB hydrolase-1" evidence="2">
    <location>
        <begin position="255"/>
        <end position="400"/>
    </location>
</feature>
<feature type="transmembrane region" description="Helical" evidence="1">
    <location>
        <begin position="35"/>
        <end position="62"/>
    </location>
</feature>
<protein>
    <submittedName>
        <fullName evidence="4">Alpha/beta hydrolase fold</fullName>
    </submittedName>
</protein>
<keyword evidence="1" id="KW-1133">Transmembrane helix</keyword>
<dbReference type="PANTHER" id="PTHR12277:SF72">
    <property type="entry name" value="BAT5L PROTEIN"/>
    <property type="match status" value="1"/>
</dbReference>
<evidence type="ECO:0000313" key="4">
    <source>
        <dbReference type="EMBL" id="BES98451.1"/>
    </source>
</evidence>
<dbReference type="Proteomes" id="UP001307889">
    <property type="component" value="Chromosome 9"/>
</dbReference>
<keyword evidence="1" id="KW-0812">Transmembrane</keyword>
<dbReference type="InterPro" id="IPR029058">
    <property type="entry name" value="AB_hydrolase_fold"/>
</dbReference>
<dbReference type="Gene3D" id="3.40.50.1820">
    <property type="entry name" value="alpha/beta hydrolase"/>
    <property type="match status" value="1"/>
</dbReference>
<sequence length="520" mass="58362">MADVSAFFKCFVSPSLYYSFASQIERYQPNNVESLGINIISTINIVKALGTYTTPVLLWLLYRRGYMSAEGALALTKVGLSIGIIMGTSYCIRSYGRASNPKYREFLKKLESIKDGNGDRNAIKEIKRYDFEFSAWPVEFEFDKKFAVLKADSQVSWRSLVSSLVGSPCSIVGFLVMHTFGIRLLYPGSMSVLNFILRQAQMEGRINLIEKLGGERFKLKTVDRNYIDSMFVDRRKTNSSKGRILVVCSEGNAAFYENGIMSTAIDAGYSVLGWNHPGFGSSTGMPYLEQEQNAMETVMQFAIKDLKFAPDHIILFGWSIGGYSTAWAASLYPDVKEVIVDATFDDVLPLAQNQMPDFLDSIVRTTIRCYADLNVTRLLAEYPGPIRMVRRSEDEIISIEPGNVSTNRGNFLLLKLLKKRYPTLFNPVSEGALQNWLDTKGPQREAFLRPLDIKASECEALISSYTSQYGPKFPFGSLGNDLDEEGKAKLLLYLAGVYMIDYNSTHCTPLPTRVFQSLIV</sequence>
<feature type="domain" description="Phosphatidylserine Lipase ABHD16 N-terminal" evidence="3">
    <location>
        <begin position="6"/>
        <end position="132"/>
    </location>
</feature>
<dbReference type="InterPro" id="IPR000073">
    <property type="entry name" value="AB_hydrolase_1"/>
</dbReference>
<dbReference type="GO" id="GO:0016787">
    <property type="term" value="F:hydrolase activity"/>
    <property type="evidence" value="ECO:0007669"/>
    <property type="project" value="UniProtKB-KW"/>
</dbReference>
<accession>A0ABN7B206</accession>
<dbReference type="InterPro" id="IPR054518">
    <property type="entry name" value="ABHD16_N"/>
</dbReference>
<evidence type="ECO:0000259" key="3">
    <source>
        <dbReference type="Pfam" id="PF22990"/>
    </source>
</evidence>
<keyword evidence="4" id="KW-0378">Hydrolase</keyword>
<dbReference type="SUPFAM" id="SSF53474">
    <property type="entry name" value="alpha/beta-Hydrolases"/>
    <property type="match status" value="1"/>
</dbReference>
<dbReference type="EMBL" id="AP028917">
    <property type="protein sequence ID" value="BES98451.1"/>
    <property type="molecule type" value="Genomic_DNA"/>
</dbReference>
<dbReference type="Pfam" id="PF22990">
    <property type="entry name" value="ABHD16_N"/>
    <property type="match status" value="1"/>
</dbReference>
<evidence type="ECO:0000259" key="2">
    <source>
        <dbReference type="Pfam" id="PF00561"/>
    </source>
</evidence>
<reference evidence="4 5" key="1">
    <citation type="submission" date="2023-09" db="EMBL/GenBank/DDBJ databases">
        <title>Nesidiocoris tenuis whole genome shotgun sequence.</title>
        <authorList>
            <person name="Shibata T."/>
            <person name="Shimoda M."/>
            <person name="Kobayashi T."/>
            <person name="Uehara T."/>
        </authorList>
    </citation>
    <scope>NUCLEOTIDE SEQUENCE [LARGE SCALE GENOMIC DNA]</scope>
    <source>
        <strain evidence="4 5">Japan</strain>
    </source>
</reference>
<evidence type="ECO:0000313" key="5">
    <source>
        <dbReference type="Proteomes" id="UP001307889"/>
    </source>
</evidence>
<proteinExistence type="predicted"/>
<keyword evidence="5" id="KW-1185">Reference proteome</keyword>
<dbReference type="Pfam" id="PF00561">
    <property type="entry name" value="Abhydrolase_1"/>
    <property type="match status" value="1"/>
</dbReference>
<name>A0ABN7B206_9HEMI</name>
<keyword evidence="1" id="KW-0472">Membrane</keyword>
<evidence type="ECO:0000256" key="1">
    <source>
        <dbReference type="SAM" id="Phobius"/>
    </source>
</evidence>